<keyword evidence="4" id="KW-0378">Hydrolase</keyword>
<accession>A0A1G8N6W9</accession>
<dbReference type="InterPro" id="IPR000086">
    <property type="entry name" value="NUDIX_hydrolase_dom"/>
</dbReference>
<evidence type="ECO:0000256" key="4">
    <source>
        <dbReference type="ARBA" id="ARBA00022801"/>
    </source>
</evidence>
<dbReference type="NCBIfam" id="NF007980">
    <property type="entry name" value="PRK10707.1"/>
    <property type="match status" value="1"/>
</dbReference>
<name>A0A1G8N6W9_9GAMM</name>
<proteinExistence type="predicted"/>
<evidence type="ECO:0000256" key="5">
    <source>
        <dbReference type="ARBA" id="ARBA00022842"/>
    </source>
</evidence>
<evidence type="ECO:0000259" key="7">
    <source>
        <dbReference type="PROSITE" id="PS51462"/>
    </source>
</evidence>
<evidence type="ECO:0000256" key="2">
    <source>
        <dbReference type="ARBA" id="ARBA00001946"/>
    </source>
</evidence>
<dbReference type="GO" id="GO:0010945">
    <property type="term" value="F:coenzyme A diphosphatase activity"/>
    <property type="evidence" value="ECO:0007669"/>
    <property type="project" value="InterPro"/>
</dbReference>
<dbReference type="InterPro" id="IPR015797">
    <property type="entry name" value="NUDIX_hydrolase-like_dom_sf"/>
</dbReference>
<evidence type="ECO:0000256" key="6">
    <source>
        <dbReference type="ARBA" id="ARBA00023211"/>
    </source>
</evidence>
<sequence>MNRQQFLSQFSLQPMGAGENPLRRHPLAPSFKDASVLLALCDSNDGLQLLLTKRAGHLRHHANQISFPGGKMDADDRSPWHTATREAWEEVGLSPDALTQVGTLPEFHTISRFRIQPQIAFIEQDFIPRLSQDEVCECFFVPLAHLIEPDNRRTVTIERHNDSHPVYFMFWQHHRIWGATAAVIEQLIRHLGYPRAPN</sequence>
<evidence type="ECO:0000256" key="3">
    <source>
        <dbReference type="ARBA" id="ARBA00022723"/>
    </source>
</evidence>
<comment type="cofactor">
    <cofactor evidence="1">
        <name>Mn(2+)</name>
        <dbReference type="ChEBI" id="CHEBI:29035"/>
    </cofactor>
</comment>
<comment type="cofactor">
    <cofactor evidence="2">
        <name>Mg(2+)</name>
        <dbReference type="ChEBI" id="CHEBI:18420"/>
    </cofactor>
</comment>
<organism evidence="8 9">
    <name type="scientific">Ferrimonas sediminum</name>
    <dbReference type="NCBI Taxonomy" id="718193"/>
    <lineage>
        <taxon>Bacteria</taxon>
        <taxon>Pseudomonadati</taxon>
        <taxon>Pseudomonadota</taxon>
        <taxon>Gammaproteobacteria</taxon>
        <taxon>Alteromonadales</taxon>
        <taxon>Ferrimonadaceae</taxon>
        <taxon>Ferrimonas</taxon>
    </lineage>
</organism>
<dbReference type="Pfam" id="PF00293">
    <property type="entry name" value="NUDIX"/>
    <property type="match status" value="1"/>
</dbReference>
<dbReference type="InterPro" id="IPR045121">
    <property type="entry name" value="CoAse"/>
</dbReference>
<dbReference type="SUPFAM" id="SSF55811">
    <property type="entry name" value="Nudix"/>
    <property type="match status" value="1"/>
</dbReference>
<protein>
    <submittedName>
        <fullName evidence="8">8-oxo-dGTP pyrophosphatase MutT, NUDIX family</fullName>
    </submittedName>
</protein>
<dbReference type="PANTHER" id="PTHR12992:SF11">
    <property type="entry name" value="MITOCHONDRIAL COENZYME A DIPHOSPHATASE NUDT8"/>
    <property type="match status" value="1"/>
</dbReference>
<dbReference type="PANTHER" id="PTHR12992">
    <property type="entry name" value="NUDIX HYDROLASE"/>
    <property type="match status" value="1"/>
</dbReference>
<dbReference type="OrthoDB" id="9802805at2"/>
<reference evidence="9" key="1">
    <citation type="submission" date="2016-10" db="EMBL/GenBank/DDBJ databases">
        <authorList>
            <person name="Varghese N."/>
            <person name="Submissions S."/>
        </authorList>
    </citation>
    <scope>NUCLEOTIDE SEQUENCE [LARGE SCALE GENOMIC DNA]</scope>
    <source>
        <strain evidence="9">DSM 23317</strain>
    </source>
</reference>
<dbReference type="PROSITE" id="PS51462">
    <property type="entry name" value="NUDIX"/>
    <property type="match status" value="1"/>
</dbReference>
<feature type="domain" description="Nudix hydrolase" evidence="7">
    <location>
        <begin position="31"/>
        <end position="174"/>
    </location>
</feature>
<evidence type="ECO:0000313" key="8">
    <source>
        <dbReference type="EMBL" id="SDI76039.1"/>
    </source>
</evidence>
<keyword evidence="3" id="KW-0479">Metal-binding</keyword>
<dbReference type="CDD" id="cd03426">
    <property type="entry name" value="NUDIX_CoAse_Nudt7"/>
    <property type="match status" value="1"/>
</dbReference>
<evidence type="ECO:0000313" key="9">
    <source>
        <dbReference type="Proteomes" id="UP000199527"/>
    </source>
</evidence>
<keyword evidence="5" id="KW-0460">Magnesium</keyword>
<gene>
    <name evidence="8" type="ORF">SAMN04488540_10339</name>
</gene>
<dbReference type="RefSeq" id="WP_090362772.1">
    <property type="nucleotide sequence ID" value="NZ_FNEM01000003.1"/>
</dbReference>
<dbReference type="Proteomes" id="UP000199527">
    <property type="component" value="Unassembled WGS sequence"/>
</dbReference>
<evidence type="ECO:0000256" key="1">
    <source>
        <dbReference type="ARBA" id="ARBA00001936"/>
    </source>
</evidence>
<dbReference type="Gene3D" id="3.90.79.10">
    <property type="entry name" value="Nucleoside Triphosphate Pyrophosphohydrolase"/>
    <property type="match status" value="1"/>
</dbReference>
<keyword evidence="9" id="KW-1185">Reference proteome</keyword>
<dbReference type="EMBL" id="FNEM01000003">
    <property type="protein sequence ID" value="SDI76039.1"/>
    <property type="molecule type" value="Genomic_DNA"/>
</dbReference>
<keyword evidence="6" id="KW-0464">Manganese</keyword>
<dbReference type="AlphaFoldDB" id="A0A1G8N6W9"/>
<dbReference type="GO" id="GO:0046872">
    <property type="term" value="F:metal ion binding"/>
    <property type="evidence" value="ECO:0007669"/>
    <property type="project" value="UniProtKB-KW"/>
</dbReference>